<feature type="domain" description="PDZ" evidence="1">
    <location>
        <begin position="248"/>
        <end position="306"/>
    </location>
</feature>
<name>A0A382NHP9_9ZZZZ</name>
<dbReference type="InterPro" id="IPR036034">
    <property type="entry name" value="PDZ_sf"/>
</dbReference>
<reference evidence="2" key="1">
    <citation type="submission" date="2018-05" db="EMBL/GenBank/DDBJ databases">
        <authorList>
            <person name="Lanie J.A."/>
            <person name="Ng W.-L."/>
            <person name="Kazmierczak K.M."/>
            <person name="Andrzejewski T.M."/>
            <person name="Davidsen T.M."/>
            <person name="Wayne K.J."/>
            <person name="Tettelin H."/>
            <person name="Glass J.I."/>
            <person name="Rusch D."/>
            <person name="Podicherti R."/>
            <person name="Tsui H.-C.T."/>
            <person name="Winkler M.E."/>
        </authorList>
    </citation>
    <scope>NUCLEOTIDE SEQUENCE</scope>
</reference>
<evidence type="ECO:0000313" key="2">
    <source>
        <dbReference type="EMBL" id="SVC59845.1"/>
    </source>
</evidence>
<dbReference type="InterPro" id="IPR041489">
    <property type="entry name" value="PDZ_6"/>
</dbReference>
<dbReference type="Pfam" id="PF17820">
    <property type="entry name" value="PDZ_6"/>
    <property type="match status" value="1"/>
</dbReference>
<gene>
    <name evidence="2" type="ORF">METZ01_LOCUS312699</name>
</gene>
<dbReference type="Gene3D" id="3.40.30.10">
    <property type="entry name" value="Glutaredoxin"/>
    <property type="match status" value="1"/>
</dbReference>
<dbReference type="Pfam" id="PF13899">
    <property type="entry name" value="Thioredoxin_7"/>
    <property type="match status" value="1"/>
</dbReference>
<sequence>MTTINSHWIMQRICKLGILFNILVIVTPAIAVPSLIDRIKDEHARGQEQWIYNDFEKAVSEAKLSGKPIFVTFRCVPCEACESFDAEVAKNNERIKELTEKKFISLRQVEMKGVNLSQFQFDYDLNWAAMFINSDGTVYGRYGTQSADGPDAYNSVESLEKTMKRVLAVHANYSAYKKFLVDKRGKPKPYKTALEMAGLEQKEKYEQLTERKNCIHCHNIHDAENNYLELTGKWSNEILWRYPLPDNIGLKIDPKDGLRISEVISGSPAAKAGLRAGQSITYINNQIILSIADIQWVLHNLPNTGT</sequence>
<dbReference type="EMBL" id="UINC01100076">
    <property type="protein sequence ID" value="SVC59845.1"/>
    <property type="molecule type" value="Genomic_DNA"/>
</dbReference>
<dbReference type="SUPFAM" id="SSF52833">
    <property type="entry name" value="Thioredoxin-like"/>
    <property type="match status" value="1"/>
</dbReference>
<dbReference type="AlphaFoldDB" id="A0A382NHP9"/>
<dbReference type="PROSITE" id="PS50106">
    <property type="entry name" value="PDZ"/>
    <property type="match status" value="1"/>
</dbReference>
<dbReference type="Gene3D" id="2.30.42.10">
    <property type="match status" value="1"/>
</dbReference>
<dbReference type="NCBIfam" id="NF041199">
    <property type="entry name" value="trx7_PDZ_seleno"/>
    <property type="match status" value="1"/>
</dbReference>
<dbReference type="InterPro" id="IPR036249">
    <property type="entry name" value="Thioredoxin-like_sf"/>
</dbReference>
<proteinExistence type="predicted"/>
<dbReference type="SUPFAM" id="SSF50156">
    <property type="entry name" value="PDZ domain-like"/>
    <property type="match status" value="1"/>
</dbReference>
<dbReference type="InterPro" id="IPR001478">
    <property type="entry name" value="PDZ"/>
</dbReference>
<protein>
    <recommendedName>
        <fullName evidence="1">PDZ domain-containing protein</fullName>
    </recommendedName>
</protein>
<feature type="non-terminal residue" evidence="2">
    <location>
        <position position="306"/>
    </location>
</feature>
<evidence type="ECO:0000259" key="1">
    <source>
        <dbReference type="PROSITE" id="PS50106"/>
    </source>
</evidence>
<organism evidence="2">
    <name type="scientific">marine metagenome</name>
    <dbReference type="NCBI Taxonomy" id="408172"/>
    <lineage>
        <taxon>unclassified sequences</taxon>
        <taxon>metagenomes</taxon>
        <taxon>ecological metagenomes</taxon>
    </lineage>
</organism>
<accession>A0A382NHP9</accession>